<evidence type="ECO:0000256" key="1">
    <source>
        <dbReference type="ARBA" id="ARBA00000085"/>
    </source>
</evidence>
<organism evidence="8 9">
    <name type="scientific">Fusarium venenatum</name>
    <dbReference type="NCBI Taxonomy" id="56646"/>
    <lineage>
        <taxon>Eukaryota</taxon>
        <taxon>Fungi</taxon>
        <taxon>Dikarya</taxon>
        <taxon>Ascomycota</taxon>
        <taxon>Pezizomycotina</taxon>
        <taxon>Sordariomycetes</taxon>
        <taxon>Hypocreomycetidae</taxon>
        <taxon>Hypocreales</taxon>
        <taxon>Nectriaceae</taxon>
        <taxon>Fusarium</taxon>
    </lineage>
</organism>
<proteinExistence type="predicted"/>
<dbReference type="PANTHER" id="PTHR43047">
    <property type="entry name" value="TWO-COMPONENT HISTIDINE PROTEIN KINASE"/>
    <property type="match status" value="1"/>
</dbReference>
<dbReference type="GO" id="GO:0005886">
    <property type="term" value="C:plasma membrane"/>
    <property type="evidence" value="ECO:0007669"/>
    <property type="project" value="TreeGrafter"/>
</dbReference>
<feature type="transmembrane region" description="Helical" evidence="6">
    <location>
        <begin position="88"/>
        <end position="110"/>
    </location>
</feature>
<dbReference type="CDD" id="cd17546">
    <property type="entry name" value="REC_hyHK_CKI1_RcsC-like"/>
    <property type="match status" value="1"/>
</dbReference>
<sequence length="442" mass="48051">MDPKGDSNSSISETKYPRRFRKLVIGLRVFALAVTIAGIVVAAIAAQRSPIAIGILGPVFVTTLSWSLIEFHCSVVRQLPTIRPSFGFVLDCIIALGSLVSIIWLGVYQPWWSLEDAALGSNLGPLAAEILLKVALGLSCVSAQVGVCTTVTVLLSLEKPKLPEDGVFSSAQADFSDQVQDLAGLRVRLILGSTDTPVSTDHRKNLEHICKEWLKLGPLAHDESKKPDLMLWAQDALPPTPEFTTSLALIPNVVICLNVLDTYDGGRECNEVGWRGIFEFMIGPRKLAKTLSLAYSRCVDDYVPLSPPSSHPTIIPRPPVFGRHSTSSILSHTKYNNTSYYITKPVSASASVEGSRAGESPVPTIATQNLSDTGSEARKVLLVEDNHINLKILAAYMKKLNLEYDTAVSGKEAVEMYTQLPKAFICILLDISMTVMNDFEAA</sequence>
<feature type="modified residue" description="4-aspartylphosphate" evidence="5">
    <location>
        <position position="430"/>
    </location>
</feature>
<dbReference type="STRING" id="56646.A0A2L2SZ29"/>
<evidence type="ECO:0000313" key="8">
    <source>
        <dbReference type="EMBL" id="CEI63354.1"/>
    </source>
</evidence>
<feature type="transmembrane region" description="Helical" evidence="6">
    <location>
        <begin position="25"/>
        <end position="45"/>
    </location>
</feature>
<name>A0A2L2SZ29_9HYPO</name>
<keyword evidence="6" id="KW-1133">Transmembrane helix</keyword>
<dbReference type="GO" id="GO:0009927">
    <property type="term" value="F:histidine phosphotransfer kinase activity"/>
    <property type="evidence" value="ECO:0007669"/>
    <property type="project" value="TreeGrafter"/>
</dbReference>
<dbReference type="EMBL" id="LN649230">
    <property type="protein sequence ID" value="CEI63354.1"/>
    <property type="molecule type" value="Genomic_DNA"/>
</dbReference>
<accession>A0A2L2SZ29</accession>
<evidence type="ECO:0000256" key="4">
    <source>
        <dbReference type="ARBA" id="ARBA00022777"/>
    </source>
</evidence>
<keyword evidence="6" id="KW-0812">Transmembrane</keyword>
<dbReference type="Proteomes" id="UP000245910">
    <property type="component" value="Chromosome II"/>
</dbReference>
<keyword evidence="6" id="KW-0472">Membrane</keyword>
<reference evidence="9" key="1">
    <citation type="submission" date="2014-10" db="EMBL/GenBank/DDBJ databases">
        <authorList>
            <person name="King R."/>
        </authorList>
    </citation>
    <scope>NUCLEOTIDE SEQUENCE [LARGE SCALE GENOMIC DNA]</scope>
    <source>
        <strain evidence="9">A3/5</strain>
    </source>
</reference>
<evidence type="ECO:0000256" key="6">
    <source>
        <dbReference type="SAM" id="Phobius"/>
    </source>
</evidence>
<keyword evidence="9" id="KW-1185">Reference proteome</keyword>
<evidence type="ECO:0000256" key="5">
    <source>
        <dbReference type="PROSITE-ProRule" id="PRU00169"/>
    </source>
</evidence>
<dbReference type="PANTHER" id="PTHR43047:SF72">
    <property type="entry name" value="OSMOSENSING HISTIDINE PROTEIN KINASE SLN1"/>
    <property type="match status" value="1"/>
</dbReference>
<evidence type="ECO:0000259" key="7">
    <source>
        <dbReference type="PROSITE" id="PS50110"/>
    </source>
</evidence>
<keyword evidence="3" id="KW-0808">Transferase</keyword>
<dbReference type="InterPro" id="IPR011006">
    <property type="entry name" value="CheY-like_superfamily"/>
</dbReference>
<dbReference type="GO" id="GO:0000155">
    <property type="term" value="F:phosphorelay sensor kinase activity"/>
    <property type="evidence" value="ECO:0007669"/>
    <property type="project" value="TreeGrafter"/>
</dbReference>
<dbReference type="SUPFAM" id="SSF52172">
    <property type="entry name" value="CheY-like"/>
    <property type="match status" value="1"/>
</dbReference>
<dbReference type="AlphaFoldDB" id="A0A2L2SZ29"/>
<evidence type="ECO:0000313" key="9">
    <source>
        <dbReference type="Proteomes" id="UP000245910"/>
    </source>
</evidence>
<dbReference type="PROSITE" id="PS50110">
    <property type="entry name" value="RESPONSE_REGULATORY"/>
    <property type="match status" value="1"/>
</dbReference>
<keyword evidence="5" id="KW-0597">Phosphoprotein</keyword>
<evidence type="ECO:0000256" key="3">
    <source>
        <dbReference type="ARBA" id="ARBA00022679"/>
    </source>
</evidence>
<feature type="domain" description="Response regulatory" evidence="7">
    <location>
        <begin position="379"/>
        <end position="442"/>
    </location>
</feature>
<protein>
    <recommendedName>
        <fullName evidence="2">histidine kinase</fullName>
        <ecNumber evidence="2">2.7.13.3</ecNumber>
    </recommendedName>
</protein>
<dbReference type="Gene3D" id="3.40.50.2300">
    <property type="match status" value="1"/>
</dbReference>
<comment type="catalytic activity">
    <reaction evidence="1">
        <text>ATP + protein L-histidine = ADP + protein N-phospho-L-histidine.</text>
        <dbReference type="EC" id="2.7.13.3"/>
    </reaction>
</comment>
<evidence type="ECO:0000256" key="2">
    <source>
        <dbReference type="ARBA" id="ARBA00012438"/>
    </source>
</evidence>
<dbReference type="EC" id="2.7.13.3" evidence="2"/>
<dbReference type="InterPro" id="IPR001789">
    <property type="entry name" value="Sig_transdc_resp-reg_receiver"/>
</dbReference>
<keyword evidence="4" id="KW-0418">Kinase</keyword>
<feature type="transmembrane region" description="Helical" evidence="6">
    <location>
        <begin position="51"/>
        <end position="76"/>
    </location>
</feature>